<dbReference type="Proteomes" id="UP000242469">
    <property type="component" value="Unassembled WGS sequence"/>
</dbReference>
<dbReference type="PANTHER" id="PTHR32089:SF119">
    <property type="entry name" value="METHYL-ACCEPTING CHEMOTAXIS PROTEIN CTPL"/>
    <property type="match status" value="1"/>
</dbReference>
<dbReference type="RefSeq" id="WP_091827113.1">
    <property type="nucleotide sequence ID" value="NZ_FNRJ01000011.1"/>
</dbReference>
<dbReference type="SUPFAM" id="SSF58104">
    <property type="entry name" value="Methyl-accepting chemotaxis protein (MCP) signaling domain"/>
    <property type="match status" value="1"/>
</dbReference>
<dbReference type="InterPro" id="IPR004089">
    <property type="entry name" value="MCPsignal_dom"/>
</dbReference>
<evidence type="ECO:0000256" key="8">
    <source>
        <dbReference type="SAM" id="Phobius"/>
    </source>
</evidence>
<dbReference type="InterPro" id="IPR004090">
    <property type="entry name" value="Chemotax_Me-accpt_rcpt"/>
</dbReference>
<comment type="subcellular location">
    <subcellularLocation>
        <location evidence="1">Membrane</location>
        <topology evidence="1">Multi-pass membrane protein</topology>
    </subcellularLocation>
</comment>
<evidence type="ECO:0000259" key="9">
    <source>
        <dbReference type="PROSITE" id="PS50111"/>
    </source>
</evidence>
<dbReference type="GO" id="GO:0006935">
    <property type="term" value="P:chemotaxis"/>
    <property type="evidence" value="ECO:0007669"/>
    <property type="project" value="InterPro"/>
</dbReference>
<evidence type="ECO:0000256" key="3">
    <source>
        <dbReference type="ARBA" id="ARBA00022989"/>
    </source>
</evidence>
<evidence type="ECO:0000256" key="2">
    <source>
        <dbReference type="ARBA" id="ARBA00022692"/>
    </source>
</evidence>
<protein>
    <submittedName>
        <fullName evidence="10">Methyl-accepting chemotaxis protein</fullName>
    </submittedName>
</protein>
<dbReference type="Gene3D" id="1.10.287.950">
    <property type="entry name" value="Methyl-accepting chemotaxis protein"/>
    <property type="match status" value="1"/>
</dbReference>
<reference evidence="11" key="1">
    <citation type="submission" date="2016-10" db="EMBL/GenBank/DDBJ databases">
        <authorList>
            <person name="Varghese N."/>
            <person name="Submissions S."/>
        </authorList>
    </citation>
    <scope>NUCLEOTIDE SEQUENCE [LARGE SCALE GENOMIC DNA]</scope>
    <source>
        <strain evidence="11">DSM 11526</strain>
    </source>
</reference>
<dbReference type="EMBL" id="FNRJ01000011">
    <property type="protein sequence ID" value="SEA97350.1"/>
    <property type="molecule type" value="Genomic_DNA"/>
</dbReference>
<dbReference type="GO" id="GO:0004888">
    <property type="term" value="F:transmembrane signaling receptor activity"/>
    <property type="evidence" value="ECO:0007669"/>
    <property type="project" value="InterPro"/>
</dbReference>
<keyword evidence="4 8" id="KW-0472">Membrane</keyword>
<dbReference type="SMART" id="SM00283">
    <property type="entry name" value="MA"/>
    <property type="match status" value="1"/>
</dbReference>
<proteinExistence type="inferred from homology"/>
<evidence type="ECO:0000313" key="11">
    <source>
        <dbReference type="Proteomes" id="UP000242469"/>
    </source>
</evidence>
<evidence type="ECO:0000256" key="6">
    <source>
        <dbReference type="ARBA" id="ARBA00029447"/>
    </source>
</evidence>
<dbReference type="AlphaFoldDB" id="A0A1H4FKL5"/>
<keyword evidence="2 8" id="KW-0812">Transmembrane</keyword>
<dbReference type="GO" id="GO:0016020">
    <property type="term" value="C:membrane"/>
    <property type="evidence" value="ECO:0007669"/>
    <property type="project" value="UniProtKB-SubCell"/>
</dbReference>
<accession>A0A1H4FKL5</accession>
<dbReference type="OrthoDB" id="5914597at2"/>
<evidence type="ECO:0000256" key="5">
    <source>
        <dbReference type="ARBA" id="ARBA00023224"/>
    </source>
</evidence>
<dbReference type="PANTHER" id="PTHR32089">
    <property type="entry name" value="METHYL-ACCEPTING CHEMOTAXIS PROTEIN MCPB"/>
    <property type="match status" value="1"/>
</dbReference>
<keyword evidence="11" id="KW-1185">Reference proteome</keyword>
<dbReference type="PRINTS" id="PR00260">
    <property type="entry name" value="CHEMTRNSDUCR"/>
</dbReference>
<evidence type="ECO:0000256" key="4">
    <source>
        <dbReference type="ARBA" id="ARBA00023136"/>
    </source>
</evidence>
<dbReference type="PROSITE" id="PS50111">
    <property type="entry name" value="CHEMOTAXIS_TRANSDUC_2"/>
    <property type="match status" value="1"/>
</dbReference>
<comment type="similarity">
    <text evidence="6">Belongs to the methyl-accepting chemotaxis (MCP) protein family.</text>
</comment>
<evidence type="ECO:0000256" key="1">
    <source>
        <dbReference type="ARBA" id="ARBA00004141"/>
    </source>
</evidence>
<gene>
    <name evidence="10" type="ORF">SAMN02745729_11188</name>
</gene>
<name>A0A1H4FKL5_9GAMM</name>
<sequence>MLGTVRFRILFFAFLCVLALAGLATLAWSIIIKAEEASNNLIHTSLEETWLLVDLEQDHRKLQDLSYKTKAQLLLWDEIEPTHADLKQALPSHWQRIENNAGLSAWAEAHQAEFDRVMAYLDAMDKGINEKSYYRVGQVVDFDLVPALEPMLKAIAERQQTSRDGLSLAAQELLTFLASQQNYLFGGSILFLVIVASMTLWLRHTVILRLQRMERDLSAMDRNSDLSGVPMVDGNDEVAGVNRALSGLVQRFEHFVGDVRTAASGLTERSAQLDREAETLHSTSTQTRRLIDDVNQSMNNIANQSTAIEAASEQSANTVREALAANAEAQQGILSSEQAADHAVSIINRVSESITTLTESSGRISQVISIIADVAEQTNLLALNAAIEAARAGEHGRGFAVVADEVRVLSQRTSDSTRDIRQWVEELVAGVKEVEQQLGGMRDAGSQNRSHITVLRAFLERLQEQFVELESHSAGISDAIATQRDETGRVGRRAQALEESADSLVASVGSAREVSNALRQESDSMRGLIARFKTSVDA</sequence>
<dbReference type="STRING" id="1122198.SAMN02745729_11188"/>
<dbReference type="Pfam" id="PF00015">
    <property type="entry name" value="MCPsignal"/>
    <property type="match status" value="1"/>
</dbReference>
<feature type="domain" description="Methyl-accepting transducer" evidence="9">
    <location>
        <begin position="262"/>
        <end position="498"/>
    </location>
</feature>
<dbReference type="GO" id="GO:0007165">
    <property type="term" value="P:signal transduction"/>
    <property type="evidence" value="ECO:0007669"/>
    <property type="project" value="UniProtKB-KW"/>
</dbReference>
<evidence type="ECO:0000256" key="7">
    <source>
        <dbReference type="PROSITE-ProRule" id="PRU00284"/>
    </source>
</evidence>
<keyword evidence="5 7" id="KW-0807">Transducer</keyword>
<evidence type="ECO:0000313" key="10">
    <source>
        <dbReference type="EMBL" id="SEA97350.1"/>
    </source>
</evidence>
<organism evidence="10 11">
    <name type="scientific">Marinobacterium iners DSM 11526</name>
    <dbReference type="NCBI Taxonomy" id="1122198"/>
    <lineage>
        <taxon>Bacteria</taxon>
        <taxon>Pseudomonadati</taxon>
        <taxon>Pseudomonadota</taxon>
        <taxon>Gammaproteobacteria</taxon>
        <taxon>Oceanospirillales</taxon>
        <taxon>Oceanospirillaceae</taxon>
        <taxon>Marinobacterium</taxon>
    </lineage>
</organism>
<feature type="transmembrane region" description="Helical" evidence="8">
    <location>
        <begin position="183"/>
        <end position="202"/>
    </location>
</feature>
<keyword evidence="3 8" id="KW-1133">Transmembrane helix</keyword>